<dbReference type="AlphaFoldDB" id="A0A0D2AF69"/>
<protein>
    <recommendedName>
        <fullName evidence="3">aldehyde dehydrogenase (NAD(+))</fullName>
        <ecNumber evidence="3">1.2.1.3</ecNumber>
    </recommendedName>
</protein>
<dbReference type="GO" id="GO:0004029">
    <property type="term" value="F:aldehyde dehydrogenase (NAD+) activity"/>
    <property type="evidence" value="ECO:0007669"/>
    <property type="project" value="UniProtKB-EC"/>
</dbReference>
<evidence type="ECO:0000256" key="6">
    <source>
        <dbReference type="RuleBase" id="RU003345"/>
    </source>
</evidence>
<dbReference type="GO" id="GO:0046394">
    <property type="term" value="P:carboxylic acid biosynthetic process"/>
    <property type="evidence" value="ECO:0007669"/>
    <property type="project" value="UniProtKB-ARBA"/>
</dbReference>
<name>A0A0D2AF69_EXOME</name>
<evidence type="ECO:0000259" key="7">
    <source>
        <dbReference type="Pfam" id="PF00171"/>
    </source>
</evidence>
<organism evidence="8 9">
    <name type="scientific">Exophiala mesophila</name>
    <name type="common">Black yeast-like fungus</name>
    <dbReference type="NCBI Taxonomy" id="212818"/>
    <lineage>
        <taxon>Eukaryota</taxon>
        <taxon>Fungi</taxon>
        <taxon>Dikarya</taxon>
        <taxon>Ascomycota</taxon>
        <taxon>Pezizomycotina</taxon>
        <taxon>Eurotiomycetes</taxon>
        <taxon>Chaetothyriomycetidae</taxon>
        <taxon>Chaetothyriales</taxon>
        <taxon>Herpotrichiellaceae</taxon>
        <taxon>Exophiala</taxon>
    </lineage>
</organism>
<gene>
    <name evidence="8" type="ORF">PV10_01277</name>
</gene>
<reference evidence="8 9" key="1">
    <citation type="submission" date="2015-01" db="EMBL/GenBank/DDBJ databases">
        <title>The Genome Sequence of Exophiala mesophila CBS40295.</title>
        <authorList>
            <consortium name="The Broad Institute Genomics Platform"/>
            <person name="Cuomo C."/>
            <person name="de Hoog S."/>
            <person name="Gorbushina A."/>
            <person name="Stielow B."/>
            <person name="Teixiera M."/>
            <person name="Abouelleil A."/>
            <person name="Chapman S.B."/>
            <person name="Priest M."/>
            <person name="Young S.K."/>
            <person name="Wortman J."/>
            <person name="Nusbaum C."/>
            <person name="Birren B."/>
        </authorList>
    </citation>
    <scope>NUCLEOTIDE SEQUENCE [LARGE SCALE GENOMIC DNA]</scope>
    <source>
        <strain evidence="8 9">CBS 40295</strain>
    </source>
</reference>
<evidence type="ECO:0000256" key="1">
    <source>
        <dbReference type="ARBA" id="ARBA00009986"/>
    </source>
</evidence>
<dbReference type="HOGENOM" id="CLU_005391_0_1_1"/>
<sequence length="531" mass="57515">MASTFETRIFINNEYVEAKSKDVFTIHSPADGTLISDQVHSAGEQDIDAAVDAAQKAFKGSWGRQDPIERAKAMFKFADLIREKAQDLARLDTLAMGSAISTQTMGYRIAADLFTYYAGLADKIHGEAIYPTSTGPYKIVQREPIGVCAGIGAWNVSSILFAWKVAPALAAGNTSIFKPSEKAPLGVLALGPMIKECFPPGTINIVNGAGKTGALLASHMQIRQIAFTGSTATGRKIQEYAAKSNLKRVSLELGGKSPSIIFEDADVDLAAAKTAESTLMNTGQICAMASRVYIHETIADDFILRLKKAFDAVDQRNAIGDPLAETTEVGPLADQAQFDRVLSFLEIGKTDGELVIGGARRGQTGLFVQPTVFKNVARDSRIAKEEVFGPVITVQVFQTEEEAIKLANDTVYGLSACLYTKSIARALRVSREIETGSIAINDWYFPSLGAPFGGVKQSGYGREGGMEGLNDYLQTKTIQIKEVAVLPNKRSRADCQRNQHQYYLVMKSILRSTFDGNVRKRRASVGGQLVS</sequence>
<dbReference type="OrthoDB" id="310895at2759"/>
<keyword evidence="9" id="KW-1185">Reference proteome</keyword>
<proteinExistence type="inferred from homology"/>
<dbReference type="PANTHER" id="PTHR11699">
    <property type="entry name" value="ALDEHYDE DEHYDROGENASE-RELATED"/>
    <property type="match status" value="1"/>
</dbReference>
<feature type="active site" evidence="5">
    <location>
        <position position="252"/>
    </location>
</feature>
<evidence type="ECO:0000313" key="8">
    <source>
        <dbReference type="EMBL" id="KIV97538.1"/>
    </source>
</evidence>
<dbReference type="InterPro" id="IPR016161">
    <property type="entry name" value="Ald_DH/histidinol_DH"/>
</dbReference>
<dbReference type="VEuPathDB" id="FungiDB:PV10_01277"/>
<comment type="similarity">
    <text evidence="1 6">Belongs to the aldehyde dehydrogenase family.</text>
</comment>
<dbReference type="InterPro" id="IPR015590">
    <property type="entry name" value="Aldehyde_DH_dom"/>
</dbReference>
<comment type="catalytic activity">
    <reaction evidence="4">
        <text>an aldehyde + NAD(+) + H2O = a carboxylate + NADH + 2 H(+)</text>
        <dbReference type="Rhea" id="RHEA:16185"/>
        <dbReference type="ChEBI" id="CHEBI:15377"/>
        <dbReference type="ChEBI" id="CHEBI:15378"/>
        <dbReference type="ChEBI" id="CHEBI:17478"/>
        <dbReference type="ChEBI" id="CHEBI:29067"/>
        <dbReference type="ChEBI" id="CHEBI:57540"/>
        <dbReference type="ChEBI" id="CHEBI:57945"/>
        <dbReference type="EC" id="1.2.1.3"/>
    </reaction>
</comment>
<evidence type="ECO:0000256" key="5">
    <source>
        <dbReference type="PROSITE-ProRule" id="PRU10007"/>
    </source>
</evidence>
<dbReference type="RefSeq" id="XP_016229112.1">
    <property type="nucleotide sequence ID" value="XM_016365463.1"/>
</dbReference>
<dbReference type="InterPro" id="IPR016162">
    <property type="entry name" value="Ald_DH_N"/>
</dbReference>
<dbReference type="FunFam" id="3.40.605.10:FF:000007">
    <property type="entry name" value="NAD/NADP-dependent betaine aldehyde dehydrogenase"/>
    <property type="match status" value="1"/>
</dbReference>
<evidence type="ECO:0000256" key="4">
    <source>
        <dbReference type="ARBA" id="ARBA00049194"/>
    </source>
</evidence>
<dbReference type="InterPro" id="IPR016163">
    <property type="entry name" value="Ald_DH_C"/>
</dbReference>
<dbReference type="EMBL" id="KN847520">
    <property type="protein sequence ID" value="KIV97538.1"/>
    <property type="molecule type" value="Genomic_DNA"/>
</dbReference>
<dbReference type="FunFam" id="3.40.605.10:FF:000026">
    <property type="entry name" value="Aldehyde dehydrogenase, putative"/>
    <property type="match status" value="1"/>
</dbReference>
<dbReference type="OMA" id="EFTRAHW"/>
<dbReference type="EC" id="1.2.1.3" evidence="3"/>
<dbReference type="PROSITE" id="PS00687">
    <property type="entry name" value="ALDEHYDE_DEHYDR_GLU"/>
    <property type="match status" value="1"/>
</dbReference>
<dbReference type="Gene3D" id="3.40.605.10">
    <property type="entry name" value="Aldehyde Dehydrogenase, Chain A, domain 1"/>
    <property type="match status" value="1"/>
</dbReference>
<evidence type="ECO:0000313" key="9">
    <source>
        <dbReference type="Proteomes" id="UP000054302"/>
    </source>
</evidence>
<keyword evidence="2 6" id="KW-0560">Oxidoreductase</keyword>
<feature type="domain" description="Aldehyde dehydrogenase" evidence="7">
    <location>
        <begin position="15"/>
        <end position="478"/>
    </location>
</feature>
<dbReference type="GeneID" id="27319122"/>
<dbReference type="STRING" id="212818.A0A0D2AF69"/>
<dbReference type="FunFam" id="3.40.309.10:FF:000012">
    <property type="entry name" value="Betaine aldehyde dehydrogenase"/>
    <property type="match status" value="1"/>
</dbReference>
<accession>A0A0D2AF69</accession>
<dbReference type="SUPFAM" id="SSF53720">
    <property type="entry name" value="ALDH-like"/>
    <property type="match status" value="1"/>
</dbReference>
<evidence type="ECO:0000256" key="3">
    <source>
        <dbReference type="ARBA" id="ARBA00024226"/>
    </source>
</evidence>
<dbReference type="InterPro" id="IPR029510">
    <property type="entry name" value="Ald_DH_CS_GLU"/>
</dbReference>
<dbReference type="Proteomes" id="UP000054302">
    <property type="component" value="Unassembled WGS sequence"/>
</dbReference>
<dbReference type="Gene3D" id="3.40.309.10">
    <property type="entry name" value="Aldehyde Dehydrogenase, Chain A, domain 2"/>
    <property type="match status" value="1"/>
</dbReference>
<evidence type="ECO:0000256" key="2">
    <source>
        <dbReference type="ARBA" id="ARBA00023002"/>
    </source>
</evidence>
<dbReference type="Pfam" id="PF00171">
    <property type="entry name" value="Aldedh"/>
    <property type="match status" value="1"/>
</dbReference>